<evidence type="ECO:0000256" key="5">
    <source>
        <dbReference type="RuleBase" id="RU000499"/>
    </source>
</evidence>
<name>A0A101T8R6_9ACTN</name>
<dbReference type="GO" id="GO:0004601">
    <property type="term" value="F:peroxidase activity"/>
    <property type="evidence" value="ECO:0007669"/>
    <property type="project" value="UniProtKB-KW"/>
</dbReference>
<reference evidence="6 7" key="1">
    <citation type="submission" date="2015-10" db="EMBL/GenBank/DDBJ databases">
        <title>Draft genome sequence of Streptomyces bungoensis DSM 41781, type strain for the species Streptomyces bungoensis.</title>
        <authorList>
            <person name="Ruckert C."/>
            <person name="Winkler A."/>
            <person name="Kalinowski J."/>
            <person name="Kampfer P."/>
            <person name="Glaeser S."/>
        </authorList>
    </citation>
    <scope>NUCLEOTIDE SEQUENCE [LARGE SCALE GENOMIC DNA]</scope>
    <source>
        <strain evidence="6 7">DSM 41781</strain>
    </source>
</reference>
<keyword evidence="3 5" id="KW-0560">Oxidoreductase</keyword>
<dbReference type="InterPro" id="IPR036249">
    <property type="entry name" value="Thioredoxin-like_sf"/>
</dbReference>
<dbReference type="Proteomes" id="UP000053024">
    <property type="component" value="Unassembled WGS sequence"/>
</dbReference>
<keyword evidence="7" id="KW-1185">Reference proteome</keyword>
<dbReference type="PROSITE" id="PS51355">
    <property type="entry name" value="GLUTATHIONE_PEROXID_3"/>
    <property type="match status" value="1"/>
</dbReference>
<evidence type="ECO:0000256" key="1">
    <source>
        <dbReference type="ARBA" id="ARBA00006926"/>
    </source>
</evidence>
<dbReference type="InterPro" id="IPR000889">
    <property type="entry name" value="Glutathione_peroxidase"/>
</dbReference>
<dbReference type="GO" id="GO:0034599">
    <property type="term" value="P:cellular response to oxidative stress"/>
    <property type="evidence" value="ECO:0007669"/>
    <property type="project" value="TreeGrafter"/>
</dbReference>
<dbReference type="STRING" id="285568.AQJ66_08855"/>
<feature type="active site" evidence="4">
    <location>
        <position position="42"/>
    </location>
</feature>
<evidence type="ECO:0000313" key="6">
    <source>
        <dbReference type="EMBL" id="KUN87739.1"/>
    </source>
</evidence>
<dbReference type="AlphaFoldDB" id="A0A101T8R6"/>
<dbReference type="PANTHER" id="PTHR11592:SF40">
    <property type="entry name" value="THIOREDOXIN_GLUTATHIONE PEROXIDASE BTUE"/>
    <property type="match status" value="1"/>
</dbReference>
<evidence type="ECO:0000313" key="7">
    <source>
        <dbReference type="Proteomes" id="UP000053024"/>
    </source>
</evidence>
<dbReference type="InterPro" id="IPR029759">
    <property type="entry name" value="GPX_AS"/>
</dbReference>
<gene>
    <name evidence="6" type="ORF">AQJ66_08855</name>
</gene>
<dbReference type="OrthoDB" id="9785502at2"/>
<keyword evidence="2 5" id="KW-0575">Peroxidase</keyword>
<dbReference type="SUPFAM" id="SSF52833">
    <property type="entry name" value="Thioredoxin-like"/>
    <property type="match status" value="1"/>
</dbReference>
<dbReference type="PROSITE" id="PS00460">
    <property type="entry name" value="GLUTATHIONE_PEROXID_1"/>
    <property type="match status" value="1"/>
</dbReference>
<dbReference type="RefSeq" id="WP_061918861.1">
    <property type="nucleotide sequence ID" value="NZ_JBEYBH010000001.1"/>
</dbReference>
<evidence type="ECO:0000256" key="2">
    <source>
        <dbReference type="ARBA" id="ARBA00022559"/>
    </source>
</evidence>
<organism evidence="6 7">
    <name type="scientific">Streptomyces bungoensis</name>
    <dbReference type="NCBI Taxonomy" id="285568"/>
    <lineage>
        <taxon>Bacteria</taxon>
        <taxon>Bacillati</taxon>
        <taxon>Actinomycetota</taxon>
        <taxon>Actinomycetes</taxon>
        <taxon>Kitasatosporales</taxon>
        <taxon>Streptomycetaceae</taxon>
        <taxon>Streptomyces</taxon>
    </lineage>
</organism>
<sequence>MTTNDFDGSALGVEIGALQGGSAGLAQYAGRPVLIVNVASKCGLTPQYAGLERLQERYAGQGFTVLGVPCNQFLGQEPGTAEEIAEFCSATYGVTFPMTEKVEVNGEDRHPLYERLVGFADAEGHSGDIRWNFEKFLIGRDGRVAARFSPQTEPESAEVVAAVEAQLA</sequence>
<dbReference type="PRINTS" id="PR01011">
    <property type="entry name" value="GLUTPROXDASE"/>
</dbReference>
<accession>A0A101T8R6</accession>
<protein>
    <recommendedName>
        <fullName evidence="5">Glutathione peroxidase</fullName>
    </recommendedName>
</protein>
<comment type="similarity">
    <text evidence="1 5">Belongs to the glutathione peroxidase family.</text>
</comment>
<dbReference type="Gene3D" id="3.40.30.10">
    <property type="entry name" value="Glutaredoxin"/>
    <property type="match status" value="1"/>
</dbReference>
<dbReference type="Pfam" id="PF00255">
    <property type="entry name" value="GSHPx"/>
    <property type="match status" value="1"/>
</dbReference>
<dbReference type="EMBL" id="LMWX01000013">
    <property type="protein sequence ID" value="KUN87739.1"/>
    <property type="molecule type" value="Genomic_DNA"/>
</dbReference>
<evidence type="ECO:0000256" key="3">
    <source>
        <dbReference type="ARBA" id="ARBA00023002"/>
    </source>
</evidence>
<proteinExistence type="inferred from homology"/>
<dbReference type="PANTHER" id="PTHR11592">
    <property type="entry name" value="GLUTATHIONE PEROXIDASE"/>
    <property type="match status" value="1"/>
</dbReference>
<dbReference type="FunFam" id="3.40.30.10:FF:000010">
    <property type="entry name" value="Glutathione peroxidase"/>
    <property type="match status" value="1"/>
</dbReference>
<dbReference type="PIRSF" id="PIRSF000303">
    <property type="entry name" value="Glutathion_perox"/>
    <property type="match status" value="1"/>
</dbReference>
<dbReference type="CDD" id="cd00340">
    <property type="entry name" value="GSH_Peroxidase"/>
    <property type="match status" value="1"/>
</dbReference>
<evidence type="ECO:0000256" key="4">
    <source>
        <dbReference type="PIRSR" id="PIRSR000303-1"/>
    </source>
</evidence>
<comment type="caution">
    <text evidence="6">The sequence shown here is derived from an EMBL/GenBank/DDBJ whole genome shotgun (WGS) entry which is preliminary data.</text>
</comment>